<keyword evidence="1" id="KW-0805">Transcription regulation</keyword>
<dbReference type="Proteomes" id="UP001611494">
    <property type="component" value="Unassembled WGS sequence"/>
</dbReference>
<comment type="caution">
    <text evidence="6">The sequence shown here is derived from an EMBL/GenBank/DDBJ whole genome shotgun (WGS) entry which is preliminary data.</text>
</comment>
<gene>
    <name evidence="6" type="ORF">ACH49Z_09435</name>
</gene>
<dbReference type="Gene3D" id="1.10.10.10">
    <property type="entry name" value="Winged helix-like DNA-binding domain superfamily/Winged helix DNA-binding domain"/>
    <property type="match status" value="1"/>
</dbReference>
<evidence type="ECO:0000259" key="5">
    <source>
        <dbReference type="PROSITE" id="PS51000"/>
    </source>
</evidence>
<evidence type="ECO:0000256" key="3">
    <source>
        <dbReference type="ARBA" id="ARBA00023163"/>
    </source>
</evidence>
<evidence type="ECO:0000313" key="6">
    <source>
        <dbReference type="EMBL" id="MFI2230059.1"/>
    </source>
</evidence>
<dbReference type="PIRSF" id="PIRSF016838">
    <property type="entry name" value="PafC"/>
    <property type="match status" value="1"/>
</dbReference>
<keyword evidence="2" id="KW-0238">DNA-binding</keyword>
<reference evidence="6 7" key="1">
    <citation type="submission" date="2024-10" db="EMBL/GenBank/DDBJ databases">
        <title>The Natural Products Discovery Center: Release of the First 8490 Sequenced Strains for Exploring Actinobacteria Biosynthetic Diversity.</title>
        <authorList>
            <person name="Kalkreuter E."/>
            <person name="Kautsar S.A."/>
            <person name="Yang D."/>
            <person name="Bader C.D."/>
            <person name="Teijaro C.N."/>
            <person name="Fluegel L."/>
            <person name="Davis C.M."/>
            <person name="Simpson J.R."/>
            <person name="Lauterbach L."/>
            <person name="Steele A.D."/>
            <person name="Gui C."/>
            <person name="Meng S."/>
            <person name="Li G."/>
            <person name="Viehrig K."/>
            <person name="Ye F."/>
            <person name="Su P."/>
            <person name="Kiefer A.F."/>
            <person name="Nichols A."/>
            <person name="Cepeda A.J."/>
            <person name="Yan W."/>
            <person name="Fan B."/>
            <person name="Jiang Y."/>
            <person name="Adhikari A."/>
            <person name="Zheng C.-J."/>
            <person name="Schuster L."/>
            <person name="Cowan T.M."/>
            <person name="Smanski M.J."/>
            <person name="Chevrette M.G."/>
            <person name="De Carvalho L.P.S."/>
            <person name="Shen B."/>
        </authorList>
    </citation>
    <scope>NUCLEOTIDE SEQUENCE [LARGE SCALE GENOMIC DNA]</scope>
    <source>
        <strain evidence="6 7">NPDC019377</strain>
    </source>
</reference>
<sequence length="340" mass="37342">MTERMLALLSTLQTGGAYSGADLARRLDTSPRTLRRDIERLRGYGYPVETRPGPGGYYRLRAGRTMPPLLLDDDEAIATLLGLAALGATGPATAGGLDDAANRAYGKIDQFLPARLRPRVTAIRAGLDTGRRAAPAVSPDHLATLAAASAEREIVTFTYTDGRGATSPRRVHPYRQIHQHLRWYLLAWDTDRADWRVFRVDRVGELRRTGARYEPRPLPADSAVEYLQRGLDAGKQRVDLRVAAPPERVADVLTYQHADIAAHDDRHTSVTIRLDTWQWLVGALAFLDTEFILRAPADFTIGFETFARRLLAAVTDGPGARLDEATGRSGPARCGDRAGP</sequence>
<evidence type="ECO:0000256" key="4">
    <source>
        <dbReference type="SAM" id="MobiDB-lite"/>
    </source>
</evidence>
<evidence type="ECO:0000256" key="2">
    <source>
        <dbReference type="ARBA" id="ARBA00023125"/>
    </source>
</evidence>
<evidence type="ECO:0000256" key="1">
    <source>
        <dbReference type="ARBA" id="ARBA00023015"/>
    </source>
</evidence>
<dbReference type="InterPro" id="IPR028349">
    <property type="entry name" value="PafC-like"/>
</dbReference>
<dbReference type="PROSITE" id="PS52050">
    <property type="entry name" value="WYL"/>
    <property type="match status" value="1"/>
</dbReference>
<dbReference type="PANTHER" id="PTHR34580:SF3">
    <property type="entry name" value="PROTEIN PAFB"/>
    <property type="match status" value="1"/>
</dbReference>
<organism evidence="6 7">
    <name type="scientific">Nocardia testacea</name>
    <dbReference type="NCBI Taxonomy" id="248551"/>
    <lineage>
        <taxon>Bacteria</taxon>
        <taxon>Bacillati</taxon>
        <taxon>Actinomycetota</taxon>
        <taxon>Actinomycetes</taxon>
        <taxon>Mycobacteriales</taxon>
        <taxon>Nocardiaceae</taxon>
        <taxon>Nocardia</taxon>
    </lineage>
</organism>
<dbReference type="InterPro" id="IPR036390">
    <property type="entry name" value="WH_DNA-bd_sf"/>
</dbReference>
<dbReference type="InterPro" id="IPR001034">
    <property type="entry name" value="DeoR_HTH"/>
</dbReference>
<protein>
    <submittedName>
        <fullName evidence="6">Helix-turn-helix transcriptional regulator</fullName>
    </submittedName>
</protein>
<dbReference type="PROSITE" id="PS00894">
    <property type="entry name" value="HTH_DEOR_1"/>
    <property type="match status" value="1"/>
</dbReference>
<dbReference type="Pfam" id="PF13280">
    <property type="entry name" value="WYL"/>
    <property type="match status" value="1"/>
</dbReference>
<feature type="domain" description="HTH deoR-type" evidence="5">
    <location>
        <begin position="1"/>
        <end position="66"/>
    </location>
</feature>
<dbReference type="InterPro" id="IPR026881">
    <property type="entry name" value="WYL_dom"/>
</dbReference>
<feature type="region of interest" description="Disordered" evidence="4">
    <location>
        <begin position="320"/>
        <end position="340"/>
    </location>
</feature>
<keyword evidence="7" id="KW-1185">Reference proteome</keyword>
<dbReference type="EMBL" id="JBIRYL010000001">
    <property type="protein sequence ID" value="MFI2230059.1"/>
    <property type="molecule type" value="Genomic_DNA"/>
</dbReference>
<dbReference type="Pfam" id="PF08279">
    <property type="entry name" value="HTH_11"/>
    <property type="match status" value="1"/>
</dbReference>
<dbReference type="RefSeq" id="WP_397061324.1">
    <property type="nucleotide sequence ID" value="NZ_JBIRYL010000001.1"/>
</dbReference>
<proteinExistence type="predicted"/>
<dbReference type="PROSITE" id="PS51000">
    <property type="entry name" value="HTH_DEOR_2"/>
    <property type="match status" value="1"/>
</dbReference>
<name>A0ABW7VV08_9NOCA</name>
<dbReference type="InterPro" id="IPR036388">
    <property type="entry name" value="WH-like_DNA-bd_sf"/>
</dbReference>
<dbReference type="SUPFAM" id="SSF46785">
    <property type="entry name" value="Winged helix' DNA-binding domain"/>
    <property type="match status" value="1"/>
</dbReference>
<dbReference type="InterPro" id="IPR018356">
    <property type="entry name" value="Tscrpt_reg_HTH_DeoR_CS"/>
</dbReference>
<keyword evidence="3" id="KW-0804">Transcription</keyword>
<dbReference type="InterPro" id="IPR013196">
    <property type="entry name" value="HTH_11"/>
</dbReference>
<dbReference type="InterPro" id="IPR051534">
    <property type="entry name" value="CBASS_pafABC_assoc_protein"/>
</dbReference>
<dbReference type="PANTHER" id="PTHR34580">
    <property type="match status" value="1"/>
</dbReference>
<accession>A0ABW7VV08</accession>
<evidence type="ECO:0000313" key="7">
    <source>
        <dbReference type="Proteomes" id="UP001611494"/>
    </source>
</evidence>